<protein>
    <submittedName>
        <fullName evidence="1">Type II toxin-antitoxin system VapB family antitoxin</fullName>
    </submittedName>
</protein>
<gene>
    <name evidence="1" type="ORF">MWN33_12225</name>
</gene>
<dbReference type="InterPro" id="IPR011660">
    <property type="entry name" value="VapB-like"/>
</dbReference>
<reference evidence="2" key="1">
    <citation type="submission" date="2023-07" db="EMBL/GenBank/DDBJ databases">
        <title>Ancylobacter moscoviensis sp. nov., facultatively methylotrophic bacteria from activated sludge and the reclassification of Starkeya novella (Starkey 1934) Kelly et al. 2000 as Ancylobacter novellus comb. nov., Starkeya koreensis Im et al. 2006 as Ancylobacter koreensis comb.nov., Angulomicrobium tetraedrale Vasil'eva et al. 1986 as Ancylobacter tetraedralis comb. nov., Angulomicrobium amanitiforme Fritz et al. 2004 as Ancylobacter amanitiformis comb. nov. and Methylorhabdus multivorans Doronina et al. 1996 as Ancylobacter multivorans comb. nov. and emended description of the genus Ancylobacter.</title>
        <authorList>
            <person name="Doronina N."/>
            <person name="Chemodurova A."/>
            <person name="Grouzdev D."/>
            <person name="Koziaeva V."/>
            <person name="Shi W."/>
            <person name="Wu L."/>
            <person name="Kaparullina E."/>
        </authorList>
    </citation>
    <scope>NUCLEOTIDE SEQUENCE [LARGE SCALE GENOMIC DNA]</scope>
    <source>
        <strain evidence="2">Jip08</strain>
    </source>
</reference>
<dbReference type="EMBL" id="JALKCG010000004">
    <property type="protein sequence ID" value="MCK0208795.1"/>
    <property type="molecule type" value="Genomic_DNA"/>
</dbReference>
<dbReference type="Pfam" id="PF07704">
    <property type="entry name" value="PSK_trans_fac"/>
    <property type="match status" value="1"/>
</dbReference>
<name>A0ABT0DNF3_9HYPH</name>
<proteinExistence type="predicted"/>
<evidence type="ECO:0000313" key="2">
    <source>
        <dbReference type="Proteomes" id="UP001202867"/>
    </source>
</evidence>
<sequence length="84" mass="9317">MGLNIKNEATHAMIRELAARTGESQTAAVTEAVKEKLERLKANPRAGLAKRLMAIVDDTAPRFRAPWDTMDHADLLYDEDGLPK</sequence>
<comment type="caution">
    <text evidence="1">The sequence shown here is derived from an EMBL/GenBank/DDBJ whole genome shotgun (WGS) entry which is preliminary data.</text>
</comment>
<evidence type="ECO:0000313" key="1">
    <source>
        <dbReference type="EMBL" id="MCK0208795.1"/>
    </source>
</evidence>
<accession>A0ABT0DNF3</accession>
<keyword evidence="2" id="KW-1185">Reference proteome</keyword>
<organism evidence="1 2">
    <name type="scientific">Ancylobacter koreensis</name>
    <dbReference type="NCBI Taxonomy" id="266121"/>
    <lineage>
        <taxon>Bacteria</taxon>
        <taxon>Pseudomonadati</taxon>
        <taxon>Pseudomonadota</taxon>
        <taxon>Alphaproteobacteria</taxon>
        <taxon>Hyphomicrobiales</taxon>
        <taxon>Xanthobacteraceae</taxon>
        <taxon>Ancylobacter</taxon>
    </lineage>
</organism>
<dbReference type="Proteomes" id="UP001202867">
    <property type="component" value="Unassembled WGS sequence"/>
</dbReference>
<dbReference type="RefSeq" id="WP_247201067.1">
    <property type="nucleotide sequence ID" value="NZ_JALKCG010000004.1"/>
</dbReference>